<organism evidence="13 14">
    <name type="scientific">Clostridium pasteurianum BC1</name>
    <dbReference type="NCBI Taxonomy" id="86416"/>
    <lineage>
        <taxon>Bacteria</taxon>
        <taxon>Bacillati</taxon>
        <taxon>Bacillota</taxon>
        <taxon>Clostridia</taxon>
        <taxon>Eubacteriales</taxon>
        <taxon>Clostridiaceae</taxon>
        <taxon>Clostridium</taxon>
    </lineage>
</organism>
<dbReference type="KEGG" id="cpas:Clopa_4385"/>
<dbReference type="EMBL" id="CP003261">
    <property type="protein sequence ID" value="AGK99097.1"/>
    <property type="molecule type" value="Genomic_DNA"/>
</dbReference>
<dbReference type="GO" id="GO:0005886">
    <property type="term" value="C:plasma membrane"/>
    <property type="evidence" value="ECO:0007669"/>
    <property type="project" value="UniProtKB-SubCell"/>
</dbReference>
<evidence type="ECO:0000256" key="11">
    <source>
        <dbReference type="HAMAP-Rule" id="MF_01393"/>
    </source>
</evidence>
<evidence type="ECO:0000313" key="13">
    <source>
        <dbReference type="EMBL" id="AGK99097.1"/>
    </source>
</evidence>
<keyword evidence="9 11" id="KW-0472">Membrane</keyword>
<dbReference type="GO" id="GO:0042777">
    <property type="term" value="P:proton motive force-driven plasma membrane ATP synthesis"/>
    <property type="evidence" value="ECO:0007669"/>
    <property type="project" value="TreeGrafter"/>
</dbReference>
<accession>R4K7E6</accession>
<dbReference type="STRING" id="86416.Clopa_4385"/>
<comment type="function">
    <text evidence="11 12">Key component of the proton channel; it plays a direct role in the translocation of protons across the membrane.</text>
</comment>
<protein>
    <recommendedName>
        <fullName evidence="11 12">ATP synthase subunit a</fullName>
    </recommendedName>
    <alternativeName>
        <fullName evidence="11">ATP synthase F0 sector subunit a</fullName>
    </alternativeName>
    <alternativeName>
        <fullName evidence="11">F-ATPase subunit 6</fullName>
    </alternativeName>
</protein>
<feature type="transmembrane region" description="Helical" evidence="11">
    <location>
        <begin position="154"/>
        <end position="180"/>
    </location>
</feature>
<keyword evidence="8 11" id="KW-0406">Ion transport</keyword>
<dbReference type="Proteomes" id="UP000013523">
    <property type="component" value="Chromosome"/>
</dbReference>
<comment type="similarity">
    <text evidence="2 11 12">Belongs to the ATPase A chain family.</text>
</comment>
<name>R4K7E6_CLOPA</name>
<keyword evidence="4 11" id="KW-0138">CF(0)</keyword>
<sequence>MSPDTVFTLHVANHSIAITSSIVVQWVIMAIIIILALILTTNIKTIPSKRQSVLEVFVETINGLVKSNMGDDFKSFVPFIGTMAIFLCFLNLTGLVGVDPSTKDINVTAGFALMSFVVIQATSIKRIGVGGYLKSYLQPFAPMIVMNIIEKVTLPLSLCLRLFCNMLVGSMIIGLVYGALKHFAFVIPIPLHGFFDIFDGLIQMYVFIMLTMVYTKIAVSEGEE</sequence>
<keyword evidence="10 11" id="KW-0066">ATP synthesis</keyword>
<dbReference type="SUPFAM" id="SSF81336">
    <property type="entry name" value="F1F0 ATP synthase subunit A"/>
    <property type="match status" value="1"/>
</dbReference>
<feature type="transmembrane region" description="Helical" evidence="11">
    <location>
        <begin position="110"/>
        <end position="133"/>
    </location>
</feature>
<evidence type="ECO:0000313" key="14">
    <source>
        <dbReference type="Proteomes" id="UP000013523"/>
    </source>
</evidence>
<dbReference type="InterPro" id="IPR035908">
    <property type="entry name" value="F0_ATP_A_sf"/>
</dbReference>
<evidence type="ECO:0000256" key="7">
    <source>
        <dbReference type="ARBA" id="ARBA00022989"/>
    </source>
</evidence>
<gene>
    <name evidence="11" type="primary">atpB</name>
    <name evidence="13" type="ORF">Clopa_4385</name>
</gene>
<keyword evidence="11" id="KW-1003">Cell membrane</keyword>
<dbReference type="PATRIC" id="fig|86416.3.peg.4391"/>
<evidence type="ECO:0000256" key="8">
    <source>
        <dbReference type="ARBA" id="ARBA00023065"/>
    </source>
</evidence>
<dbReference type="CDD" id="cd00310">
    <property type="entry name" value="ATP-synt_Fo_a_6"/>
    <property type="match status" value="1"/>
</dbReference>
<dbReference type="OrthoDB" id="9789241at2"/>
<keyword evidence="5 11" id="KW-0812">Transmembrane</keyword>
<feature type="transmembrane region" description="Helical" evidence="11">
    <location>
        <begin position="16"/>
        <end position="40"/>
    </location>
</feature>
<dbReference type="HOGENOM" id="CLU_041018_2_0_9"/>
<dbReference type="Pfam" id="PF00119">
    <property type="entry name" value="ATP-synt_A"/>
    <property type="match status" value="1"/>
</dbReference>
<evidence type="ECO:0000256" key="6">
    <source>
        <dbReference type="ARBA" id="ARBA00022781"/>
    </source>
</evidence>
<dbReference type="PRINTS" id="PR00123">
    <property type="entry name" value="ATPASEA"/>
</dbReference>
<dbReference type="NCBIfam" id="TIGR01131">
    <property type="entry name" value="ATP_synt_6_or_A"/>
    <property type="match status" value="1"/>
</dbReference>
<dbReference type="InterPro" id="IPR000568">
    <property type="entry name" value="ATP_synth_F0_asu"/>
</dbReference>
<dbReference type="GO" id="GO:0045259">
    <property type="term" value="C:proton-transporting ATP synthase complex"/>
    <property type="evidence" value="ECO:0007669"/>
    <property type="project" value="UniProtKB-KW"/>
</dbReference>
<dbReference type="NCBIfam" id="NF004484">
    <property type="entry name" value="PRK05815.3-2"/>
    <property type="match status" value="1"/>
</dbReference>
<evidence type="ECO:0000256" key="3">
    <source>
        <dbReference type="ARBA" id="ARBA00022448"/>
    </source>
</evidence>
<evidence type="ECO:0000256" key="10">
    <source>
        <dbReference type="ARBA" id="ARBA00023310"/>
    </source>
</evidence>
<dbReference type="PANTHER" id="PTHR42823">
    <property type="entry name" value="ATP SYNTHASE SUBUNIT A, CHLOROPLASTIC"/>
    <property type="match status" value="1"/>
</dbReference>
<keyword evidence="3 11" id="KW-0813">Transport</keyword>
<evidence type="ECO:0000256" key="1">
    <source>
        <dbReference type="ARBA" id="ARBA00004141"/>
    </source>
</evidence>
<evidence type="ECO:0000256" key="5">
    <source>
        <dbReference type="ARBA" id="ARBA00022692"/>
    </source>
</evidence>
<evidence type="ECO:0000256" key="2">
    <source>
        <dbReference type="ARBA" id="ARBA00006810"/>
    </source>
</evidence>
<dbReference type="InterPro" id="IPR045082">
    <property type="entry name" value="ATP_syn_F0_a_bact/chloroplast"/>
</dbReference>
<dbReference type="GO" id="GO:0046933">
    <property type="term" value="F:proton-transporting ATP synthase activity, rotational mechanism"/>
    <property type="evidence" value="ECO:0007669"/>
    <property type="project" value="UniProtKB-UniRule"/>
</dbReference>
<evidence type="ECO:0000256" key="12">
    <source>
        <dbReference type="RuleBase" id="RU000483"/>
    </source>
</evidence>
<feature type="transmembrane region" description="Helical" evidence="11">
    <location>
        <begin position="200"/>
        <end position="219"/>
    </location>
</feature>
<evidence type="ECO:0000256" key="9">
    <source>
        <dbReference type="ARBA" id="ARBA00023136"/>
    </source>
</evidence>
<evidence type="ECO:0000256" key="4">
    <source>
        <dbReference type="ARBA" id="ARBA00022547"/>
    </source>
</evidence>
<dbReference type="Gene3D" id="1.20.120.220">
    <property type="entry name" value="ATP synthase, F0 complex, subunit A"/>
    <property type="match status" value="1"/>
</dbReference>
<reference evidence="13 14" key="1">
    <citation type="submission" date="2012-01" db="EMBL/GenBank/DDBJ databases">
        <title>Complete sequence of chromosome of Clostridium pasteurianum BC1.</title>
        <authorList>
            <consortium name="US DOE Joint Genome Institute"/>
            <person name="Lucas S."/>
            <person name="Han J."/>
            <person name="Lapidus A."/>
            <person name="Cheng J.-F."/>
            <person name="Goodwin L."/>
            <person name="Pitluck S."/>
            <person name="Peters L."/>
            <person name="Mikhailova N."/>
            <person name="Teshima H."/>
            <person name="Detter J.C."/>
            <person name="Han C."/>
            <person name="Tapia R."/>
            <person name="Land M."/>
            <person name="Hauser L."/>
            <person name="Kyrpides N."/>
            <person name="Ivanova N."/>
            <person name="Pagani I."/>
            <person name="Dunn J."/>
            <person name="Taghavi S."/>
            <person name="Francis A."/>
            <person name="van der Lelie D."/>
            <person name="Woyke T."/>
        </authorList>
    </citation>
    <scope>NUCLEOTIDE SEQUENCE [LARGE SCALE GENOMIC DNA]</scope>
    <source>
        <strain evidence="13 14">BC1</strain>
    </source>
</reference>
<feature type="transmembrane region" description="Helical" evidence="11">
    <location>
        <begin position="76"/>
        <end position="98"/>
    </location>
</feature>
<dbReference type="AlphaFoldDB" id="R4K7E6"/>
<dbReference type="HAMAP" id="MF_01393">
    <property type="entry name" value="ATP_synth_a_bact"/>
    <property type="match status" value="1"/>
</dbReference>
<comment type="subcellular location">
    <subcellularLocation>
        <location evidence="11 12">Cell membrane</location>
        <topology evidence="11 12">Multi-pass membrane protein</topology>
    </subcellularLocation>
    <subcellularLocation>
        <location evidence="1">Membrane</location>
        <topology evidence="1">Multi-pass membrane protein</topology>
    </subcellularLocation>
</comment>
<dbReference type="PANTHER" id="PTHR42823:SF3">
    <property type="entry name" value="ATP SYNTHASE SUBUNIT A, CHLOROPLASTIC"/>
    <property type="match status" value="1"/>
</dbReference>
<keyword evidence="14" id="KW-1185">Reference proteome</keyword>
<proteinExistence type="inferred from homology"/>
<dbReference type="eggNOG" id="COG0356">
    <property type="taxonomic scope" value="Bacteria"/>
</dbReference>
<keyword evidence="6 11" id="KW-0375">Hydrogen ion transport</keyword>
<keyword evidence="7 11" id="KW-1133">Transmembrane helix</keyword>